<keyword evidence="8" id="KW-0498">Mitosis</keyword>
<proteinExistence type="inferred from homology"/>
<keyword evidence="7" id="KW-0132">Cell division</keyword>
<evidence type="ECO:0000313" key="12">
    <source>
        <dbReference type="EMBL" id="CAG8592485.1"/>
    </source>
</evidence>
<feature type="region of interest" description="Disordered" evidence="11">
    <location>
        <begin position="152"/>
        <end position="178"/>
    </location>
</feature>
<evidence type="ECO:0000256" key="8">
    <source>
        <dbReference type="ARBA" id="ARBA00022776"/>
    </source>
</evidence>
<comment type="similarity">
    <text evidence="3">Belongs to the CND2 (condensin subunit 2) family.</text>
</comment>
<dbReference type="PANTHER" id="PTHR13108:SF9">
    <property type="entry name" value="CONDENSIN COMPLEX SUBUNIT 2"/>
    <property type="match status" value="1"/>
</dbReference>
<feature type="compositionally biased region" description="Acidic residues" evidence="11">
    <location>
        <begin position="158"/>
        <end position="167"/>
    </location>
</feature>
<keyword evidence="10" id="KW-0131">Cell cycle</keyword>
<dbReference type="GO" id="GO:0051301">
    <property type="term" value="P:cell division"/>
    <property type="evidence" value="ECO:0007669"/>
    <property type="project" value="UniProtKB-KW"/>
</dbReference>
<dbReference type="Pfam" id="PF05786">
    <property type="entry name" value="Cnd2"/>
    <property type="match status" value="1"/>
</dbReference>
<gene>
    <name evidence="12" type="ORF">POCULU_LOCUS7047</name>
</gene>
<evidence type="ECO:0000256" key="9">
    <source>
        <dbReference type="ARBA" id="ARBA00023067"/>
    </source>
</evidence>
<comment type="caution">
    <text evidence="12">The sequence shown here is derived from an EMBL/GenBank/DDBJ whole genome shotgun (WGS) entry which is preliminary data.</text>
</comment>
<evidence type="ECO:0000256" key="6">
    <source>
        <dbReference type="ARBA" id="ARBA00022490"/>
    </source>
</evidence>
<dbReference type="GO" id="GO:0003682">
    <property type="term" value="F:chromatin binding"/>
    <property type="evidence" value="ECO:0007669"/>
    <property type="project" value="TreeGrafter"/>
</dbReference>
<evidence type="ECO:0000256" key="2">
    <source>
        <dbReference type="ARBA" id="ARBA00004496"/>
    </source>
</evidence>
<accession>A0A9N9GCC7</accession>
<keyword evidence="5" id="KW-0158">Chromosome</keyword>
<evidence type="ECO:0000256" key="7">
    <source>
        <dbReference type="ARBA" id="ARBA00022618"/>
    </source>
</evidence>
<evidence type="ECO:0000256" key="1">
    <source>
        <dbReference type="ARBA" id="ARBA00004286"/>
    </source>
</evidence>
<dbReference type="GO" id="GO:0000796">
    <property type="term" value="C:condensin complex"/>
    <property type="evidence" value="ECO:0007669"/>
    <property type="project" value="InterPro"/>
</dbReference>
<sequence>FHTPLQPRSLGSHDVTQLAHHYTKQTQTREDSTSAVVYRKPLTETSVFLAEVQALHLKPEFRLKQMHNNFEEWIKMATETQPFKQLGTRFDVLLSPDELSKDRDTTNFQKTSCTTRWMCKDIYTLRVDSVATETERPLGGLADSTCHRIDYERKEDSNQTEESEDQDPQTKQRRKKTLAKDPSAICVKDWDLERQVDSLWKKMAVDAERRIVFDTSEAVVGDGSESAGIEMDMTKLVCEFHIYT</sequence>
<evidence type="ECO:0000256" key="3">
    <source>
        <dbReference type="ARBA" id="ARBA00009471"/>
    </source>
</evidence>
<evidence type="ECO:0000256" key="10">
    <source>
        <dbReference type="ARBA" id="ARBA00023306"/>
    </source>
</evidence>
<comment type="subcellular location">
    <subcellularLocation>
        <location evidence="1">Chromosome</location>
    </subcellularLocation>
    <subcellularLocation>
        <location evidence="2">Cytoplasm</location>
    </subcellularLocation>
</comment>
<feature type="non-terminal residue" evidence="12">
    <location>
        <position position="244"/>
    </location>
</feature>
<protein>
    <recommendedName>
        <fullName evidence="4">Condensin complex subunit 2</fullName>
    </recommendedName>
</protein>
<dbReference type="GO" id="GO:0005737">
    <property type="term" value="C:cytoplasm"/>
    <property type="evidence" value="ECO:0007669"/>
    <property type="project" value="UniProtKB-SubCell"/>
</dbReference>
<evidence type="ECO:0000256" key="5">
    <source>
        <dbReference type="ARBA" id="ARBA00022454"/>
    </source>
</evidence>
<dbReference type="PANTHER" id="PTHR13108">
    <property type="entry name" value="CONDENSIN COMPLEX SUBUNIT 2"/>
    <property type="match status" value="1"/>
</dbReference>
<keyword evidence="9" id="KW-0226">DNA condensation</keyword>
<evidence type="ECO:0000256" key="4">
    <source>
        <dbReference type="ARBA" id="ARBA00016065"/>
    </source>
</evidence>
<organism evidence="12 13">
    <name type="scientific">Paraglomus occultum</name>
    <dbReference type="NCBI Taxonomy" id="144539"/>
    <lineage>
        <taxon>Eukaryota</taxon>
        <taxon>Fungi</taxon>
        <taxon>Fungi incertae sedis</taxon>
        <taxon>Mucoromycota</taxon>
        <taxon>Glomeromycotina</taxon>
        <taxon>Glomeromycetes</taxon>
        <taxon>Paraglomerales</taxon>
        <taxon>Paraglomeraceae</taxon>
        <taxon>Paraglomus</taxon>
    </lineage>
</organism>
<evidence type="ECO:0000313" key="13">
    <source>
        <dbReference type="Proteomes" id="UP000789572"/>
    </source>
</evidence>
<dbReference type="AlphaFoldDB" id="A0A9N9GCC7"/>
<dbReference type="GO" id="GO:0007076">
    <property type="term" value="P:mitotic chromosome condensation"/>
    <property type="evidence" value="ECO:0007669"/>
    <property type="project" value="InterPro"/>
</dbReference>
<reference evidence="12" key="1">
    <citation type="submission" date="2021-06" db="EMBL/GenBank/DDBJ databases">
        <authorList>
            <person name="Kallberg Y."/>
            <person name="Tangrot J."/>
            <person name="Rosling A."/>
        </authorList>
    </citation>
    <scope>NUCLEOTIDE SEQUENCE</scope>
    <source>
        <strain evidence="12">IA702</strain>
    </source>
</reference>
<keyword evidence="13" id="KW-1185">Reference proteome</keyword>
<dbReference type="EMBL" id="CAJVPJ010001470">
    <property type="protein sequence ID" value="CAG8592485.1"/>
    <property type="molecule type" value="Genomic_DNA"/>
</dbReference>
<dbReference type="InterPro" id="IPR022816">
    <property type="entry name" value="Condensin_barren_su2"/>
</dbReference>
<dbReference type="OrthoDB" id="362021at2759"/>
<evidence type="ECO:0000256" key="11">
    <source>
        <dbReference type="SAM" id="MobiDB-lite"/>
    </source>
</evidence>
<keyword evidence="6" id="KW-0963">Cytoplasm</keyword>
<dbReference type="Proteomes" id="UP000789572">
    <property type="component" value="Unassembled WGS sequence"/>
</dbReference>
<name>A0A9N9GCC7_9GLOM</name>